<evidence type="ECO:0000313" key="2">
    <source>
        <dbReference type="EMBL" id="PWJ42342.1"/>
    </source>
</evidence>
<feature type="transmembrane region" description="Helical" evidence="1">
    <location>
        <begin position="7"/>
        <end position="26"/>
    </location>
</feature>
<feature type="transmembrane region" description="Helical" evidence="1">
    <location>
        <begin position="103"/>
        <end position="124"/>
    </location>
</feature>
<evidence type="ECO:0000256" key="1">
    <source>
        <dbReference type="SAM" id="Phobius"/>
    </source>
</evidence>
<evidence type="ECO:0000313" key="3">
    <source>
        <dbReference type="Proteomes" id="UP000245535"/>
    </source>
</evidence>
<name>A0A315ZAM5_SEDFL</name>
<feature type="transmembrane region" description="Helical" evidence="1">
    <location>
        <begin position="49"/>
        <end position="76"/>
    </location>
</feature>
<feature type="transmembrane region" description="Helical" evidence="1">
    <location>
        <begin position="136"/>
        <end position="156"/>
    </location>
</feature>
<keyword evidence="1" id="KW-1133">Transmembrane helix</keyword>
<proteinExistence type="predicted"/>
<gene>
    <name evidence="2" type="ORF">BC781_103594</name>
</gene>
<organism evidence="2 3">
    <name type="scientific">Sediminitomix flava</name>
    <dbReference type="NCBI Taxonomy" id="379075"/>
    <lineage>
        <taxon>Bacteria</taxon>
        <taxon>Pseudomonadati</taxon>
        <taxon>Bacteroidota</taxon>
        <taxon>Cytophagia</taxon>
        <taxon>Cytophagales</taxon>
        <taxon>Flammeovirgaceae</taxon>
        <taxon>Sediminitomix</taxon>
    </lineage>
</organism>
<dbReference type="OrthoDB" id="979085at2"/>
<keyword evidence="1" id="KW-0472">Membrane</keyword>
<dbReference type="Proteomes" id="UP000245535">
    <property type="component" value="Unassembled WGS sequence"/>
</dbReference>
<accession>A0A315ZAM5</accession>
<keyword evidence="3" id="KW-1185">Reference proteome</keyword>
<keyword evidence="1" id="KW-0812">Transmembrane</keyword>
<dbReference type="EMBL" id="QGDO01000003">
    <property type="protein sequence ID" value="PWJ42342.1"/>
    <property type="molecule type" value="Genomic_DNA"/>
</dbReference>
<reference evidence="2 3" key="1">
    <citation type="submission" date="2018-03" db="EMBL/GenBank/DDBJ databases">
        <title>Genomic Encyclopedia of Archaeal and Bacterial Type Strains, Phase II (KMG-II): from individual species to whole genera.</title>
        <authorList>
            <person name="Goeker M."/>
        </authorList>
    </citation>
    <scope>NUCLEOTIDE SEQUENCE [LARGE SCALE GENOMIC DNA]</scope>
    <source>
        <strain evidence="2 3">DSM 28229</strain>
    </source>
</reference>
<sequence>MKLIKYVWGLSLLLFLGFSLLMYVYLPEKVNLNIDLPSGEGVYLFRGDFFYTSMAVLLLFNIGLTIFGNAILYVPYNLIMIPNKKYWLSNVERKNQLIEKSKSWTKGMATFINIFLLATVTQIFSQNTEYNYAIDSVFYVIPIIIIFWIFYFFILFKAPATEQE</sequence>
<protein>
    <submittedName>
        <fullName evidence="2">Uncharacterized protein</fullName>
    </submittedName>
</protein>
<comment type="caution">
    <text evidence="2">The sequence shown here is derived from an EMBL/GenBank/DDBJ whole genome shotgun (WGS) entry which is preliminary data.</text>
</comment>
<dbReference type="RefSeq" id="WP_109619208.1">
    <property type="nucleotide sequence ID" value="NZ_QGDO01000003.1"/>
</dbReference>
<dbReference type="AlphaFoldDB" id="A0A315ZAM5"/>